<proteinExistence type="predicted"/>
<evidence type="ECO:0000256" key="5">
    <source>
        <dbReference type="SAM" id="Phobius"/>
    </source>
</evidence>
<keyword evidence="3" id="KW-0175">Coiled coil</keyword>
<keyword evidence="5" id="KW-1133">Transmembrane helix</keyword>
<feature type="transmembrane region" description="Helical" evidence="5">
    <location>
        <begin position="195"/>
        <end position="214"/>
    </location>
</feature>
<feature type="coiled-coil region" evidence="3">
    <location>
        <begin position="609"/>
        <end position="650"/>
    </location>
</feature>
<sequence length="1157" mass="120457">MTEPLRDSAILLLLAAETAALVRARRRYGLTGAATLTGCWTVGAQLIAWLALHGVLSHDMTEVYGGADPEADLARAIWCAGGLFALVWALQAAVAPARAGGAPRPPRPVRPRAFLRWRRRALWAVAAAWSVAFAGAAATLDLQRLWFTSGYLELTDPELMTRGALSGLAFTLLPYCGALAAAAAALALAPPRPDPVAAAATGAQAAVTTLWLLAAHSRAAALALLAFMLVTLLTAPRAWFRLALCGPLGAAALGGALAGRGLGAHGLASLPELPALLAGVAGWGPRAATNLAEGVFAVAAGLGEWRNAAPGVRFFPDDYVWLSLSPLPSALDGFSEALGAQVRLHEYAPMPGYVELLWFGPPPAAAFLFILAVAMGLAARAGKTVPLAQAGAEMLLAAAALPDGELSGAHGAQIPVDQRGGQSRRHGACGAGARRGPRRGHGGGPMTVMLPLSATPAPADAARQSAPEHAVAPPLWTHLLLHHRTVLAGAAAGMIAACLFLLAFPPVWRASTDVELTGTPPGSAGASPSAAVSEGIIENQGVMATSQPVLARAAAMLAETGDELTVLQLRGCVSVRRLPRTLVWRITAKARSPALALRIADAVAGAWTAERLASRREMANRLVSQLNARLPELAERVRETEAAAAQWRRQHGLAPEGEAGASLGDRQLALLNERLAQARAATLKAKARLEQLRPTEELHADGGVATPEMRSLQHQMTALAREEAALAGRYTAQSPERRAIRAQIGAVSRAIRAERERFARALRMQVAEAERREQELREALNARGGQEASGAVARLRELERQAAASRAAYDQALTQLHAAQLAGATDAPAARVMSPATAEDAPALPRPAVALSLGVAAGGALALLGAALHMRMRDPCLSARLLAHDLEVERIAAAPLLRPEARTARGHVMHPATVVAVRPQSRFAEGFRALRQLVDSCPAVAARPGPRMAPCSGGLGHGPRRRGRIVLVTSAGPGEGKTTTAIGLGLTMLAAGRRTLLVDADPRRAGLSDYFGLQAHCGLLDMLQQTAIFAEASVRRAGLTVTPAGVGDGTCALSLADLAVGPLLRRLTGVFDEVIVDAPPLDVTEDAAAVLQSADVAVLAVRWARTPRLAAVDAAARIRRAGKPCAVMLTQVDFSRLPGSGPFASHGAGALHGYFHD</sequence>
<evidence type="ECO:0000256" key="1">
    <source>
        <dbReference type="ARBA" id="ARBA00022741"/>
    </source>
</evidence>
<evidence type="ECO:0000256" key="4">
    <source>
        <dbReference type="SAM" id="MobiDB-lite"/>
    </source>
</evidence>
<dbReference type="InterPro" id="IPR027417">
    <property type="entry name" value="P-loop_NTPase"/>
</dbReference>
<feature type="transmembrane region" description="Helical" evidence="5">
    <location>
        <begin position="163"/>
        <end position="189"/>
    </location>
</feature>
<comment type="caution">
    <text evidence="6">The sequence shown here is derived from an EMBL/GenBank/DDBJ whole genome shotgun (WGS) entry which is preliminary data.</text>
</comment>
<dbReference type="PANTHER" id="PTHR32309">
    <property type="entry name" value="TYROSINE-PROTEIN KINASE"/>
    <property type="match status" value="1"/>
</dbReference>
<protein>
    <submittedName>
        <fullName evidence="6">GumC family protein</fullName>
    </submittedName>
</protein>
<feature type="transmembrane region" description="Helical" evidence="5">
    <location>
        <begin position="34"/>
        <end position="56"/>
    </location>
</feature>
<evidence type="ECO:0000256" key="3">
    <source>
        <dbReference type="SAM" id="Coils"/>
    </source>
</evidence>
<dbReference type="CDD" id="cd05387">
    <property type="entry name" value="BY-kinase"/>
    <property type="match status" value="1"/>
</dbReference>
<name>A0ABV7LDG6_9HYPH</name>
<dbReference type="InterPro" id="IPR050445">
    <property type="entry name" value="Bact_polysacc_biosynth/exp"/>
</dbReference>
<dbReference type="Gene3D" id="3.40.50.300">
    <property type="entry name" value="P-loop containing nucleotide triphosphate hydrolases"/>
    <property type="match status" value="1"/>
</dbReference>
<gene>
    <name evidence="6" type="ORF">ACFOEX_04310</name>
</gene>
<dbReference type="RefSeq" id="WP_376868729.1">
    <property type="nucleotide sequence ID" value="NZ_JBHRUV010000017.1"/>
</dbReference>
<feature type="transmembrane region" description="Helical" evidence="5">
    <location>
        <begin position="77"/>
        <end position="101"/>
    </location>
</feature>
<keyword evidence="1" id="KW-0547">Nucleotide-binding</keyword>
<feature type="transmembrane region" description="Helical" evidence="5">
    <location>
        <begin position="221"/>
        <end position="240"/>
    </location>
</feature>
<evidence type="ECO:0000313" key="7">
    <source>
        <dbReference type="Proteomes" id="UP001595536"/>
    </source>
</evidence>
<feature type="transmembrane region" description="Helical" evidence="5">
    <location>
        <begin position="356"/>
        <end position="379"/>
    </location>
</feature>
<keyword evidence="5" id="KW-0472">Membrane</keyword>
<evidence type="ECO:0000256" key="2">
    <source>
        <dbReference type="ARBA" id="ARBA00022840"/>
    </source>
</evidence>
<feature type="transmembrane region" description="Helical" evidence="5">
    <location>
        <begin position="121"/>
        <end position="142"/>
    </location>
</feature>
<feature type="coiled-coil region" evidence="3">
    <location>
        <begin position="759"/>
        <end position="815"/>
    </location>
</feature>
<keyword evidence="5" id="KW-0812">Transmembrane</keyword>
<dbReference type="EMBL" id="JBHRUV010000017">
    <property type="protein sequence ID" value="MFC3265589.1"/>
    <property type="molecule type" value="Genomic_DNA"/>
</dbReference>
<keyword evidence="7" id="KW-1185">Reference proteome</keyword>
<dbReference type="SUPFAM" id="SSF52540">
    <property type="entry name" value="P-loop containing nucleoside triphosphate hydrolases"/>
    <property type="match status" value="1"/>
</dbReference>
<accession>A0ABV7LDG6</accession>
<keyword evidence="2" id="KW-0067">ATP-binding</keyword>
<dbReference type="PANTHER" id="PTHR32309:SF31">
    <property type="entry name" value="CAPSULAR EXOPOLYSACCHARIDE FAMILY"/>
    <property type="match status" value="1"/>
</dbReference>
<reference evidence="7" key="1">
    <citation type="journal article" date="2019" name="Int. J. Syst. Evol. Microbiol.">
        <title>The Global Catalogue of Microorganisms (GCM) 10K type strain sequencing project: providing services to taxonomists for standard genome sequencing and annotation.</title>
        <authorList>
            <consortium name="The Broad Institute Genomics Platform"/>
            <consortium name="The Broad Institute Genome Sequencing Center for Infectious Disease"/>
            <person name="Wu L."/>
            <person name="Ma J."/>
        </authorList>
    </citation>
    <scope>NUCLEOTIDE SEQUENCE [LARGE SCALE GENOMIC DNA]</scope>
    <source>
        <strain evidence="7">CCM 7941</strain>
    </source>
</reference>
<evidence type="ECO:0000313" key="6">
    <source>
        <dbReference type="EMBL" id="MFC3265589.1"/>
    </source>
</evidence>
<feature type="transmembrane region" description="Helical" evidence="5">
    <location>
        <begin position="486"/>
        <end position="508"/>
    </location>
</feature>
<dbReference type="InterPro" id="IPR005702">
    <property type="entry name" value="Wzc-like_C"/>
</dbReference>
<feature type="region of interest" description="Disordered" evidence="4">
    <location>
        <begin position="415"/>
        <end position="443"/>
    </location>
</feature>
<organism evidence="6 7">
    <name type="scientific">Camelimonas abortus</name>
    <dbReference type="NCBI Taxonomy" id="1017184"/>
    <lineage>
        <taxon>Bacteria</taxon>
        <taxon>Pseudomonadati</taxon>
        <taxon>Pseudomonadota</taxon>
        <taxon>Alphaproteobacteria</taxon>
        <taxon>Hyphomicrobiales</taxon>
        <taxon>Chelatococcaceae</taxon>
        <taxon>Camelimonas</taxon>
    </lineage>
</organism>
<dbReference type="Proteomes" id="UP001595536">
    <property type="component" value="Unassembled WGS sequence"/>
</dbReference>